<dbReference type="PANTHER" id="PTHR30419">
    <property type="entry name" value="HTH-TYPE TRANSCRIPTIONAL REGULATOR YBHD"/>
    <property type="match status" value="1"/>
</dbReference>
<accession>A0A850P8Z6</accession>
<dbReference type="PANTHER" id="PTHR30419:SF8">
    <property type="entry name" value="NITROGEN ASSIMILATION TRANSCRIPTIONAL ACTIVATOR-RELATED"/>
    <property type="match status" value="1"/>
</dbReference>
<reference evidence="2 3" key="1">
    <citation type="submission" date="2020-06" db="EMBL/GenBank/DDBJ databases">
        <title>Description of novel acetic acid bacteria.</title>
        <authorList>
            <person name="Sombolestani A."/>
        </authorList>
    </citation>
    <scope>NUCLEOTIDE SEQUENCE [LARGE SCALE GENOMIC DNA]</scope>
    <source>
        <strain evidence="2 3">LMG 25</strain>
    </source>
</reference>
<dbReference type="AlphaFoldDB" id="A0A850P8Z6"/>
<comment type="caution">
    <text evidence="2">The sequence shown here is derived from an EMBL/GenBank/DDBJ whole genome shotgun (WGS) entry which is preliminary data.</text>
</comment>
<protein>
    <recommendedName>
        <fullName evidence="1">LysR substrate-binding domain-containing protein</fullName>
    </recommendedName>
</protein>
<evidence type="ECO:0000313" key="2">
    <source>
        <dbReference type="EMBL" id="NVN38352.1"/>
    </source>
</evidence>
<evidence type="ECO:0000259" key="1">
    <source>
        <dbReference type="Pfam" id="PF03466"/>
    </source>
</evidence>
<dbReference type="SUPFAM" id="SSF53850">
    <property type="entry name" value="Periplasmic binding protein-like II"/>
    <property type="match status" value="1"/>
</dbReference>
<dbReference type="InterPro" id="IPR005119">
    <property type="entry name" value="LysR_subst-bd"/>
</dbReference>
<sequence length="128" mass="13882">MISGPRTTASAGPLTASVVRIPATPQPVTAFANLSFLLFETGLPLNRAVTVASHHSGFVPEITVRSVQAEFLFGLIAAGLETGFLPRMMLETRRHDGIRAIALDDPDMLWHMTLAWRHGGYLSDTVRA</sequence>
<proteinExistence type="predicted"/>
<organism evidence="2 3">
    <name type="scientific">Komagataeibacter swingsii</name>
    <dbReference type="NCBI Taxonomy" id="215220"/>
    <lineage>
        <taxon>Bacteria</taxon>
        <taxon>Pseudomonadati</taxon>
        <taxon>Pseudomonadota</taxon>
        <taxon>Alphaproteobacteria</taxon>
        <taxon>Acetobacterales</taxon>
        <taxon>Acetobacteraceae</taxon>
        <taxon>Komagataeibacter</taxon>
    </lineage>
</organism>
<dbReference type="Gene3D" id="3.40.190.290">
    <property type="match status" value="1"/>
</dbReference>
<dbReference type="Proteomes" id="UP000522590">
    <property type="component" value="Unassembled WGS sequence"/>
</dbReference>
<name>A0A850P8Z6_9PROT</name>
<dbReference type="GO" id="GO:0006355">
    <property type="term" value="P:regulation of DNA-templated transcription"/>
    <property type="evidence" value="ECO:0007669"/>
    <property type="project" value="TreeGrafter"/>
</dbReference>
<dbReference type="EMBL" id="JABXXS010000057">
    <property type="protein sequence ID" value="NVN38352.1"/>
    <property type="molecule type" value="Genomic_DNA"/>
</dbReference>
<dbReference type="Pfam" id="PF03466">
    <property type="entry name" value="LysR_substrate"/>
    <property type="match status" value="1"/>
</dbReference>
<evidence type="ECO:0000313" key="3">
    <source>
        <dbReference type="Proteomes" id="UP000522590"/>
    </source>
</evidence>
<dbReference type="RefSeq" id="WP_176643969.1">
    <property type="nucleotide sequence ID" value="NZ_JABXXS010000057.1"/>
</dbReference>
<dbReference type="InterPro" id="IPR050950">
    <property type="entry name" value="HTH-type_LysR_regulators"/>
</dbReference>
<feature type="domain" description="LysR substrate-binding" evidence="1">
    <location>
        <begin position="24"/>
        <end position="128"/>
    </location>
</feature>
<dbReference type="GO" id="GO:0005829">
    <property type="term" value="C:cytosol"/>
    <property type="evidence" value="ECO:0007669"/>
    <property type="project" value="TreeGrafter"/>
</dbReference>
<gene>
    <name evidence="2" type="ORF">HUK81_15800</name>
</gene>